<feature type="transmembrane region" description="Helical" evidence="6">
    <location>
        <begin position="98"/>
        <end position="115"/>
    </location>
</feature>
<gene>
    <name evidence="7" type="ORF">DNHGIG_12930</name>
</gene>
<dbReference type="InterPro" id="IPR002794">
    <property type="entry name" value="DUF92_TMEM19"/>
</dbReference>
<dbReference type="EMBL" id="BOQE01000001">
    <property type="protein sequence ID" value="GIM45744.1"/>
    <property type="molecule type" value="Genomic_DNA"/>
</dbReference>
<feature type="transmembrane region" description="Helical" evidence="6">
    <location>
        <begin position="51"/>
        <end position="72"/>
    </location>
</feature>
<evidence type="ECO:0000256" key="2">
    <source>
        <dbReference type="ARBA" id="ARBA00009012"/>
    </source>
</evidence>
<keyword evidence="5 6" id="KW-0472">Membrane</keyword>
<comment type="caution">
    <text evidence="7">The sequence shown here is derived from an EMBL/GenBank/DDBJ whole genome shotgun (WGS) entry which is preliminary data.</text>
</comment>
<sequence length="286" mass="30372">MVVRDEMGIITMMDWILGLIGSACIALLAYWKRSLSQSGALAAVGVGTVLYAWGSLPWFGTLLAFFISSSILSKWKQKAKEVHENVYEKSGKRDAGQVLANGGAALCLCIAHHFFPHHGWWAAFLGIMASVNADTWATEIGGLSTKSPRSILTGKKVPPGTSGGVTPLGLLAALCGSLLIGACAWLFVSVSPEEANTRLSSGATGVGWIPYLFTATVAGVTGALADSLLGARLQVMYRCSVCGKDVERILHCGKPTVWIRGVRWMNNDMVNFLSSLLGGLVALWLG</sequence>
<comment type="subcellular location">
    <subcellularLocation>
        <location evidence="1">Membrane</location>
        <topology evidence="1">Multi-pass membrane protein</topology>
    </subcellularLocation>
</comment>
<dbReference type="PANTHER" id="PTHR13353">
    <property type="entry name" value="TRANSMEMBRANE PROTEIN 19"/>
    <property type="match status" value="1"/>
</dbReference>
<evidence type="ECO:0000256" key="6">
    <source>
        <dbReference type="SAM" id="Phobius"/>
    </source>
</evidence>
<evidence type="ECO:0000256" key="5">
    <source>
        <dbReference type="ARBA" id="ARBA00023136"/>
    </source>
</evidence>
<evidence type="ECO:0008006" key="9">
    <source>
        <dbReference type="Google" id="ProtNLM"/>
    </source>
</evidence>
<keyword evidence="3 6" id="KW-0812">Transmembrane</keyword>
<feature type="transmembrane region" description="Helical" evidence="6">
    <location>
        <begin position="208"/>
        <end position="229"/>
    </location>
</feature>
<comment type="similarity">
    <text evidence="2">Belongs to the TMEM19 family.</text>
</comment>
<keyword evidence="4 6" id="KW-1133">Transmembrane helix</keyword>
<feature type="transmembrane region" description="Helical" evidence="6">
    <location>
        <begin position="164"/>
        <end position="188"/>
    </location>
</feature>
<evidence type="ECO:0000256" key="4">
    <source>
        <dbReference type="ARBA" id="ARBA00022989"/>
    </source>
</evidence>
<evidence type="ECO:0000313" key="7">
    <source>
        <dbReference type="EMBL" id="GIM45744.1"/>
    </source>
</evidence>
<dbReference type="Proteomes" id="UP001057291">
    <property type="component" value="Unassembled WGS sequence"/>
</dbReference>
<accession>A0AAV4LDF9</accession>
<organism evidence="7 8">
    <name type="scientific">Collibacillus ludicampi</name>
    <dbReference type="NCBI Taxonomy" id="2771369"/>
    <lineage>
        <taxon>Bacteria</taxon>
        <taxon>Bacillati</taxon>
        <taxon>Bacillota</taxon>
        <taxon>Bacilli</taxon>
        <taxon>Bacillales</taxon>
        <taxon>Alicyclobacillaceae</taxon>
        <taxon>Collibacillus</taxon>
    </lineage>
</organism>
<evidence type="ECO:0000256" key="3">
    <source>
        <dbReference type="ARBA" id="ARBA00022692"/>
    </source>
</evidence>
<evidence type="ECO:0000313" key="8">
    <source>
        <dbReference type="Proteomes" id="UP001057291"/>
    </source>
</evidence>
<reference evidence="7" key="1">
    <citation type="journal article" date="2023" name="Int. J. Syst. Evol. Microbiol.">
        <title>Collibacillus ludicampi gen. nov., sp. nov., a new soil bacterium of the family Alicyclobacillaceae.</title>
        <authorList>
            <person name="Jojima T."/>
            <person name="Ioku Y."/>
            <person name="Fukuta Y."/>
            <person name="Shirasaka N."/>
            <person name="Matsumura Y."/>
            <person name="Mori M."/>
        </authorList>
    </citation>
    <scope>NUCLEOTIDE SEQUENCE</scope>
    <source>
        <strain evidence="7">TP075</strain>
    </source>
</reference>
<dbReference type="AlphaFoldDB" id="A0AAV4LDF9"/>
<evidence type="ECO:0000256" key="1">
    <source>
        <dbReference type="ARBA" id="ARBA00004141"/>
    </source>
</evidence>
<dbReference type="GO" id="GO:0016020">
    <property type="term" value="C:membrane"/>
    <property type="evidence" value="ECO:0007669"/>
    <property type="project" value="UniProtKB-SubCell"/>
</dbReference>
<proteinExistence type="inferred from homology"/>
<name>A0AAV4LDF9_9BACL</name>
<keyword evidence="8" id="KW-1185">Reference proteome</keyword>
<dbReference type="PANTHER" id="PTHR13353:SF5">
    <property type="entry name" value="TRANSMEMBRANE PROTEIN 19"/>
    <property type="match status" value="1"/>
</dbReference>
<protein>
    <recommendedName>
        <fullName evidence="9">DUF92 domain-containing protein</fullName>
    </recommendedName>
</protein>
<feature type="transmembrane region" description="Helical" evidence="6">
    <location>
        <begin position="12"/>
        <end position="31"/>
    </location>
</feature>
<dbReference type="Pfam" id="PF01940">
    <property type="entry name" value="DUF92"/>
    <property type="match status" value="1"/>
</dbReference>